<dbReference type="GO" id="GO:0005524">
    <property type="term" value="F:ATP binding"/>
    <property type="evidence" value="ECO:0007669"/>
    <property type="project" value="UniProtKB-UniRule"/>
</dbReference>
<dbReference type="InterPro" id="IPR016135">
    <property type="entry name" value="UBQ-conjugating_enzyme/RWD"/>
</dbReference>
<keyword evidence="4" id="KW-0067">ATP-binding</keyword>
<name>A0A914W911_9BILA</name>
<dbReference type="WBParaSite" id="PSAMB.scaffold3560size17812.g21835.t1">
    <property type="protein sequence ID" value="PSAMB.scaffold3560size17812.g21835.t1"/>
    <property type="gene ID" value="PSAMB.scaffold3560size17812.g21835"/>
</dbReference>
<accession>A0A914W911</accession>
<dbReference type="Proteomes" id="UP000887566">
    <property type="component" value="Unplaced"/>
</dbReference>
<dbReference type="PANTHER" id="PTHR24068">
    <property type="entry name" value="UBIQUITIN-CONJUGATING ENZYME E2"/>
    <property type="match status" value="1"/>
</dbReference>
<evidence type="ECO:0000313" key="8">
    <source>
        <dbReference type="WBParaSite" id="PSAMB.scaffold3560size17812.g21835.t1"/>
    </source>
</evidence>
<dbReference type="AlphaFoldDB" id="A0A914W911"/>
<dbReference type="InterPro" id="IPR000608">
    <property type="entry name" value="UBC"/>
</dbReference>
<evidence type="ECO:0000256" key="3">
    <source>
        <dbReference type="PROSITE-ProRule" id="PRU10133"/>
    </source>
</evidence>
<dbReference type="Gene3D" id="3.10.110.10">
    <property type="entry name" value="Ubiquitin Conjugating Enzyme"/>
    <property type="match status" value="1"/>
</dbReference>
<feature type="active site" description="Glycyl thioester intermediate" evidence="3">
    <location>
        <position position="158"/>
    </location>
</feature>
<dbReference type="SMART" id="SM00212">
    <property type="entry name" value="UBCc"/>
    <property type="match status" value="1"/>
</dbReference>
<dbReference type="PROSITE" id="PS00183">
    <property type="entry name" value="UBC_1"/>
    <property type="match status" value="1"/>
</dbReference>
<dbReference type="GO" id="GO:0016740">
    <property type="term" value="F:transferase activity"/>
    <property type="evidence" value="ECO:0007669"/>
    <property type="project" value="UniProtKB-KW"/>
</dbReference>
<evidence type="ECO:0000259" key="6">
    <source>
        <dbReference type="PROSITE" id="PS50127"/>
    </source>
</evidence>
<evidence type="ECO:0000256" key="5">
    <source>
        <dbReference type="SAM" id="SignalP"/>
    </source>
</evidence>
<sequence>MEAIFFTFSLYLAIIFAQPIRHEETLNAVETNALPVTDGDEQLFEASGMEDEVEEMTETGSKLDQSANSNNEPLPWMRLKKELSDIQKEPPAGCSAGPINDDLFHWQATIQGPPDSPYKDGVFFLTIDFPIDYPFKPPRILFKTLIYHPNIDKAGNICLDILKSQWSPALTVSKLLLSISSLFCDPNEDYHLVPEIGQMYVNNREKFNRIAREWTLKHAVL</sequence>
<evidence type="ECO:0000256" key="1">
    <source>
        <dbReference type="ARBA" id="ARBA00022679"/>
    </source>
</evidence>
<dbReference type="InterPro" id="IPR023313">
    <property type="entry name" value="UBQ-conjugating_AS"/>
</dbReference>
<reference evidence="8" key="1">
    <citation type="submission" date="2022-11" db="UniProtKB">
        <authorList>
            <consortium name="WormBaseParasite"/>
        </authorList>
    </citation>
    <scope>IDENTIFICATION</scope>
</reference>
<keyword evidence="2 4" id="KW-0833">Ubl conjugation pathway</keyword>
<keyword evidence="4" id="KW-0547">Nucleotide-binding</keyword>
<dbReference type="SUPFAM" id="SSF54495">
    <property type="entry name" value="UBC-like"/>
    <property type="match status" value="1"/>
</dbReference>
<organism evidence="7 8">
    <name type="scientific">Plectus sambesii</name>
    <dbReference type="NCBI Taxonomy" id="2011161"/>
    <lineage>
        <taxon>Eukaryota</taxon>
        <taxon>Metazoa</taxon>
        <taxon>Ecdysozoa</taxon>
        <taxon>Nematoda</taxon>
        <taxon>Chromadorea</taxon>
        <taxon>Plectida</taxon>
        <taxon>Plectina</taxon>
        <taxon>Plectoidea</taxon>
        <taxon>Plectidae</taxon>
        <taxon>Plectus</taxon>
    </lineage>
</organism>
<dbReference type="Pfam" id="PF00179">
    <property type="entry name" value="UQ_con"/>
    <property type="match status" value="1"/>
</dbReference>
<keyword evidence="1" id="KW-0808">Transferase</keyword>
<comment type="similarity">
    <text evidence="4">Belongs to the ubiquitin-conjugating enzyme family.</text>
</comment>
<evidence type="ECO:0000256" key="2">
    <source>
        <dbReference type="ARBA" id="ARBA00022786"/>
    </source>
</evidence>
<evidence type="ECO:0000256" key="4">
    <source>
        <dbReference type="RuleBase" id="RU362109"/>
    </source>
</evidence>
<protein>
    <submittedName>
        <fullName evidence="8">UBC core domain-containing protein</fullName>
    </submittedName>
</protein>
<feature type="signal peptide" evidence="5">
    <location>
        <begin position="1"/>
        <end position="17"/>
    </location>
</feature>
<dbReference type="PROSITE" id="PS50127">
    <property type="entry name" value="UBC_2"/>
    <property type="match status" value="1"/>
</dbReference>
<keyword evidence="5" id="KW-0732">Signal</keyword>
<feature type="domain" description="UBC core" evidence="6">
    <location>
        <begin position="74"/>
        <end position="220"/>
    </location>
</feature>
<feature type="chain" id="PRO_5037939422" evidence="5">
    <location>
        <begin position="18"/>
        <end position="221"/>
    </location>
</feature>
<keyword evidence="7" id="KW-1185">Reference proteome</keyword>
<dbReference type="FunFam" id="3.10.110.10:FF:000002">
    <property type="entry name" value="Ubiquitin-conjugating enzyme E2 D3"/>
    <property type="match status" value="1"/>
</dbReference>
<proteinExistence type="inferred from homology"/>
<evidence type="ECO:0000313" key="7">
    <source>
        <dbReference type="Proteomes" id="UP000887566"/>
    </source>
</evidence>